<dbReference type="PROSITE" id="PS50112">
    <property type="entry name" value="PAS"/>
    <property type="match status" value="2"/>
</dbReference>
<dbReference type="InterPro" id="IPR035965">
    <property type="entry name" value="PAS-like_dom_sf"/>
</dbReference>
<reference evidence="14 15" key="1">
    <citation type="journal article" date="2019" name="Nat. Microbiol.">
        <title>Mediterranean grassland soil C-N compound turnover is dependent on rainfall and depth, and is mediated by genomically divergent microorganisms.</title>
        <authorList>
            <person name="Diamond S."/>
            <person name="Andeer P.F."/>
            <person name="Li Z."/>
            <person name="Crits-Christoph A."/>
            <person name="Burstein D."/>
            <person name="Anantharaman K."/>
            <person name="Lane K.R."/>
            <person name="Thomas B.C."/>
            <person name="Pan C."/>
            <person name="Northen T.R."/>
            <person name="Banfield J.F."/>
        </authorList>
    </citation>
    <scope>NUCLEOTIDE SEQUENCE [LARGE SCALE GENOMIC DNA]</scope>
    <source>
        <strain evidence="14">WS_10</strain>
    </source>
</reference>
<dbReference type="SUPFAM" id="SSF47384">
    <property type="entry name" value="Homodimeric domain of signal transducing histidine kinase"/>
    <property type="match status" value="1"/>
</dbReference>
<evidence type="ECO:0000256" key="2">
    <source>
        <dbReference type="ARBA" id="ARBA00012438"/>
    </source>
</evidence>
<dbReference type="Pfam" id="PF00072">
    <property type="entry name" value="Response_reg"/>
    <property type="match status" value="1"/>
</dbReference>
<dbReference type="Gene3D" id="3.30.565.10">
    <property type="entry name" value="Histidine kinase-like ATPase, C-terminal domain"/>
    <property type="match status" value="1"/>
</dbReference>
<dbReference type="PRINTS" id="PR00344">
    <property type="entry name" value="BCTRLSENSOR"/>
</dbReference>
<dbReference type="PANTHER" id="PTHR43065:SF42">
    <property type="entry name" value="TWO-COMPONENT SENSOR PPRA"/>
    <property type="match status" value="1"/>
</dbReference>
<dbReference type="SMART" id="SM00448">
    <property type="entry name" value="REC"/>
    <property type="match status" value="1"/>
</dbReference>
<dbReference type="SMART" id="SM00091">
    <property type="entry name" value="PAS"/>
    <property type="match status" value="2"/>
</dbReference>
<dbReference type="GO" id="GO:0005524">
    <property type="term" value="F:ATP binding"/>
    <property type="evidence" value="ECO:0007669"/>
    <property type="project" value="UniProtKB-KW"/>
</dbReference>
<dbReference type="EC" id="2.7.13.3" evidence="2"/>
<evidence type="ECO:0000256" key="6">
    <source>
        <dbReference type="ARBA" id="ARBA00022777"/>
    </source>
</evidence>
<dbReference type="InterPro" id="IPR013767">
    <property type="entry name" value="PAS_fold"/>
</dbReference>
<feature type="domain" description="PAS" evidence="12">
    <location>
        <begin position="192"/>
        <end position="262"/>
    </location>
</feature>
<dbReference type="InterPro" id="IPR000014">
    <property type="entry name" value="PAS"/>
</dbReference>
<dbReference type="InterPro" id="IPR003661">
    <property type="entry name" value="HisK_dim/P_dom"/>
</dbReference>
<dbReference type="GO" id="GO:0006355">
    <property type="term" value="P:regulation of DNA-templated transcription"/>
    <property type="evidence" value="ECO:0007669"/>
    <property type="project" value="InterPro"/>
</dbReference>
<evidence type="ECO:0000256" key="4">
    <source>
        <dbReference type="ARBA" id="ARBA00022679"/>
    </source>
</evidence>
<dbReference type="NCBIfam" id="TIGR00229">
    <property type="entry name" value="sensory_box"/>
    <property type="match status" value="2"/>
</dbReference>
<dbReference type="SMART" id="SM00387">
    <property type="entry name" value="HATPase_c"/>
    <property type="match status" value="1"/>
</dbReference>
<dbReference type="EMBL" id="VBPA01000201">
    <property type="protein sequence ID" value="TMQ70480.1"/>
    <property type="molecule type" value="Genomic_DNA"/>
</dbReference>
<dbReference type="PROSITE" id="PS50113">
    <property type="entry name" value="PAC"/>
    <property type="match status" value="2"/>
</dbReference>
<evidence type="ECO:0000256" key="8">
    <source>
        <dbReference type="ARBA" id="ARBA00023012"/>
    </source>
</evidence>
<accession>A0A538U3L6</accession>
<sequence length="703" mass="77089">QDHRARLDATTAREVAPLERRIRHKDGTVFAVEGWGRTLTDGRVIGFMRDVHHRRLAEAAHSSVALNAAMLHAALDAIISIDHQGRIIEFNPAAERLFGYSREQAMGRIMAELIVPERLRQAHVRGFERYLAGGPATVLGSRFEVPALRGDGREITVELSICRLAISGPPRFVGFARDVDERKRAEEALRRSEQLFRALIEGASDMVSIIGPDLQVRYESPSVQRVLGRAHHSTIGGDPLADVHPDDRAAARAAFDQIRAFGESPPIEVRMRHRDGDWRVIEWSGTSRLQDPDIQGIVTHARDVTERRRAEEALIQSETRLRHAQRLESVGRLAGGVAHDFNNLLTVILAYSQQQTDELPAGDPLHRAATEIHKAALRAAGLTRQLLAFSRRQVLEPRVLELDLVLAELEPMLKRLIGEDIDLLVHPGTREGRVRADRGQIEQVVMNLVANARDAMPHGGRLSIGTRMVTLDPKQAARLEGVVPGAYVALAVSDSGLGMSADVRAKLFEPFFTTKERGEGTGLGLSTAYGIVHQSGGAIDVESEPDQGATFTIYLPCVDAPAENPAPPAPAEAVGGHETVLLVEDEDVLLDLMSELLRDAGFHVLEARGGQVALEIAEAFADPIDLLLTDVVMPGLSGRELADRMIAARPDTRVLYVSGYTRDLLARQGILEAGVHLLQKPFDPDGLIRKVREVLDAPHRRAA</sequence>
<evidence type="ECO:0000259" key="13">
    <source>
        <dbReference type="PROSITE" id="PS50113"/>
    </source>
</evidence>
<organism evidence="14 15">
    <name type="scientific">Eiseniibacteriota bacterium</name>
    <dbReference type="NCBI Taxonomy" id="2212470"/>
    <lineage>
        <taxon>Bacteria</taxon>
        <taxon>Candidatus Eiseniibacteriota</taxon>
    </lineage>
</organism>
<dbReference type="InterPro" id="IPR001789">
    <property type="entry name" value="Sig_transdc_resp-reg_receiver"/>
</dbReference>
<dbReference type="Gene3D" id="1.10.287.130">
    <property type="match status" value="1"/>
</dbReference>
<dbReference type="Pfam" id="PF00512">
    <property type="entry name" value="HisKA"/>
    <property type="match status" value="1"/>
</dbReference>
<feature type="domain" description="PAC" evidence="13">
    <location>
        <begin position="141"/>
        <end position="191"/>
    </location>
</feature>
<dbReference type="SMART" id="SM00086">
    <property type="entry name" value="PAC"/>
    <property type="match status" value="3"/>
</dbReference>
<dbReference type="SUPFAM" id="SSF52172">
    <property type="entry name" value="CheY-like"/>
    <property type="match status" value="1"/>
</dbReference>
<dbReference type="Pfam" id="PF00989">
    <property type="entry name" value="PAS"/>
    <property type="match status" value="1"/>
</dbReference>
<evidence type="ECO:0000256" key="1">
    <source>
        <dbReference type="ARBA" id="ARBA00000085"/>
    </source>
</evidence>
<evidence type="ECO:0000256" key="9">
    <source>
        <dbReference type="PROSITE-ProRule" id="PRU00169"/>
    </source>
</evidence>
<dbReference type="InterPro" id="IPR003594">
    <property type="entry name" value="HATPase_dom"/>
</dbReference>
<dbReference type="CDD" id="cd00082">
    <property type="entry name" value="HisKA"/>
    <property type="match status" value="1"/>
</dbReference>
<evidence type="ECO:0000313" key="14">
    <source>
        <dbReference type="EMBL" id="TMQ70480.1"/>
    </source>
</evidence>
<feature type="domain" description="Response regulatory" evidence="11">
    <location>
        <begin position="579"/>
        <end position="695"/>
    </location>
</feature>
<evidence type="ECO:0000313" key="15">
    <source>
        <dbReference type="Proteomes" id="UP000319836"/>
    </source>
</evidence>
<feature type="non-terminal residue" evidence="14">
    <location>
        <position position="1"/>
    </location>
</feature>
<dbReference type="InterPro" id="IPR036890">
    <property type="entry name" value="HATPase_C_sf"/>
</dbReference>
<keyword evidence="8" id="KW-0902">Two-component regulatory system</keyword>
<dbReference type="PANTHER" id="PTHR43065">
    <property type="entry name" value="SENSOR HISTIDINE KINASE"/>
    <property type="match status" value="1"/>
</dbReference>
<dbReference type="InterPro" id="IPR004358">
    <property type="entry name" value="Sig_transdc_His_kin-like_C"/>
</dbReference>
<dbReference type="InterPro" id="IPR013655">
    <property type="entry name" value="PAS_fold_3"/>
</dbReference>
<dbReference type="InterPro" id="IPR005467">
    <property type="entry name" value="His_kinase_dom"/>
</dbReference>
<comment type="catalytic activity">
    <reaction evidence="1">
        <text>ATP + protein L-histidine = ADP + protein N-phospho-L-histidine.</text>
        <dbReference type="EC" id="2.7.13.3"/>
    </reaction>
</comment>
<gene>
    <name evidence="14" type="ORF">E6K80_08415</name>
</gene>
<evidence type="ECO:0000259" key="11">
    <source>
        <dbReference type="PROSITE" id="PS50110"/>
    </source>
</evidence>
<evidence type="ECO:0000259" key="12">
    <source>
        <dbReference type="PROSITE" id="PS50112"/>
    </source>
</evidence>
<dbReference type="InterPro" id="IPR001610">
    <property type="entry name" value="PAC"/>
</dbReference>
<dbReference type="SUPFAM" id="SSF55785">
    <property type="entry name" value="PYP-like sensor domain (PAS domain)"/>
    <property type="match status" value="3"/>
</dbReference>
<dbReference type="Pfam" id="PF08447">
    <property type="entry name" value="PAS_3"/>
    <property type="match status" value="1"/>
</dbReference>
<name>A0A538U3L6_UNCEI</name>
<evidence type="ECO:0000256" key="5">
    <source>
        <dbReference type="ARBA" id="ARBA00022741"/>
    </source>
</evidence>
<keyword evidence="6" id="KW-0418">Kinase</keyword>
<feature type="domain" description="PAC" evidence="13">
    <location>
        <begin position="265"/>
        <end position="316"/>
    </location>
</feature>
<evidence type="ECO:0000259" key="10">
    <source>
        <dbReference type="PROSITE" id="PS50109"/>
    </source>
</evidence>
<dbReference type="GO" id="GO:0000155">
    <property type="term" value="F:phosphorelay sensor kinase activity"/>
    <property type="evidence" value="ECO:0007669"/>
    <property type="project" value="InterPro"/>
</dbReference>
<dbReference type="SMART" id="SM00388">
    <property type="entry name" value="HisKA"/>
    <property type="match status" value="1"/>
</dbReference>
<keyword evidence="5" id="KW-0547">Nucleotide-binding</keyword>
<comment type="caution">
    <text evidence="14">The sequence shown here is derived from an EMBL/GenBank/DDBJ whole genome shotgun (WGS) entry which is preliminary data.</text>
</comment>
<dbReference type="Proteomes" id="UP000319836">
    <property type="component" value="Unassembled WGS sequence"/>
</dbReference>
<dbReference type="AlphaFoldDB" id="A0A538U3L6"/>
<feature type="modified residue" description="4-aspartylphosphate" evidence="9">
    <location>
        <position position="630"/>
    </location>
</feature>
<dbReference type="InterPro" id="IPR011006">
    <property type="entry name" value="CheY-like_superfamily"/>
</dbReference>
<keyword evidence="7" id="KW-0067">ATP-binding</keyword>
<evidence type="ECO:0000256" key="7">
    <source>
        <dbReference type="ARBA" id="ARBA00022840"/>
    </source>
</evidence>
<dbReference type="InterPro" id="IPR000700">
    <property type="entry name" value="PAS-assoc_C"/>
</dbReference>
<dbReference type="CDD" id="cd00130">
    <property type="entry name" value="PAS"/>
    <property type="match status" value="2"/>
</dbReference>
<dbReference type="Gene3D" id="3.40.50.2300">
    <property type="match status" value="1"/>
</dbReference>
<keyword evidence="4" id="KW-0808">Transferase</keyword>
<keyword evidence="3 9" id="KW-0597">Phosphoprotein</keyword>
<proteinExistence type="predicted"/>
<dbReference type="PROSITE" id="PS50110">
    <property type="entry name" value="RESPONSE_REGULATORY"/>
    <property type="match status" value="1"/>
</dbReference>
<dbReference type="PROSITE" id="PS50109">
    <property type="entry name" value="HIS_KIN"/>
    <property type="match status" value="1"/>
</dbReference>
<dbReference type="InterPro" id="IPR036097">
    <property type="entry name" value="HisK_dim/P_sf"/>
</dbReference>
<feature type="domain" description="Histidine kinase" evidence="10">
    <location>
        <begin position="336"/>
        <end position="559"/>
    </location>
</feature>
<dbReference type="SUPFAM" id="SSF55874">
    <property type="entry name" value="ATPase domain of HSP90 chaperone/DNA topoisomerase II/histidine kinase"/>
    <property type="match status" value="1"/>
</dbReference>
<evidence type="ECO:0000256" key="3">
    <source>
        <dbReference type="ARBA" id="ARBA00022553"/>
    </source>
</evidence>
<protein>
    <recommendedName>
        <fullName evidence="2">histidine kinase</fullName>
        <ecNumber evidence="2">2.7.13.3</ecNumber>
    </recommendedName>
</protein>
<feature type="domain" description="PAS" evidence="12">
    <location>
        <begin position="63"/>
        <end position="134"/>
    </location>
</feature>
<dbReference type="Pfam" id="PF02518">
    <property type="entry name" value="HATPase_c"/>
    <property type="match status" value="1"/>
</dbReference>
<dbReference type="Gene3D" id="3.30.450.20">
    <property type="entry name" value="PAS domain"/>
    <property type="match status" value="2"/>
</dbReference>